<dbReference type="EMBL" id="JNBY01000010">
    <property type="protein sequence ID" value="KDN87988.1"/>
    <property type="molecule type" value="Genomic_DNA"/>
</dbReference>
<dbReference type="SUPFAM" id="SSF52141">
    <property type="entry name" value="Uracil-DNA glycosylase-like"/>
    <property type="match status" value="1"/>
</dbReference>
<evidence type="ECO:0000256" key="2">
    <source>
        <dbReference type="ARBA" id="ARBA00022723"/>
    </source>
</evidence>
<sequence length="382" mass="42028">MDLPAAEQPSELVERVHGLAELDELVVGCRACPRLVAWREEAARVKRRAFQDQDYWARPIPGFGPTDARLVLVGLAPAAHGGNRTGRIFTGDPSGDLLYASLHRLGLASQPHSTWRDDGLELHGVRITDPVRCAPPENKPTNAERDTCRPWIVREFEYLRPTVRAVVALGGFAWQAVLPALAAAGWQVPRPRPVFGHGAHAVLPATDDRPPAPPLRLLPRQPPQHLHRPPHPHHGRHPPPHRRHHRRPEPDLTPRQPLRLRRTSARDTGYGPHRAESRVGCRCRAAASEAASSMASLVPEPVEKCTVCAASPNSTRLPSRQRVLVTVWKDDQCAAARPNRRCPSRTCAKSRSQAATGACRSRPAARHTSSRISTTKVLASAL</sequence>
<dbReference type="SMART" id="SM00986">
    <property type="entry name" value="UDG"/>
    <property type="match status" value="1"/>
</dbReference>
<evidence type="ECO:0000313" key="13">
    <source>
        <dbReference type="Proteomes" id="UP000027178"/>
    </source>
</evidence>
<dbReference type="PANTHER" id="PTHR33693:SF3">
    <property type="entry name" value="TYPE-5 URACIL-DNA GLYCOSYLASE"/>
    <property type="match status" value="1"/>
</dbReference>
<comment type="caution">
    <text evidence="12">The sequence shown here is derived from an EMBL/GenBank/DDBJ whole genome shotgun (WGS) entry which is preliminary data.</text>
</comment>
<dbReference type="PATRIC" id="fig|1348663.4.peg.243"/>
<dbReference type="Pfam" id="PF03167">
    <property type="entry name" value="UDG"/>
    <property type="match status" value="1"/>
</dbReference>
<gene>
    <name evidence="12" type="ORF">KCH_02620</name>
</gene>
<keyword evidence="5" id="KW-0408">Iron</keyword>
<organism evidence="12 13">
    <name type="scientific">Kitasatospora cheerisanensis KCTC 2395</name>
    <dbReference type="NCBI Taxonomy" id="1348663"/>
    <lineage>
        <taxon>Bacteria</taxon>
        <taxon>Bacillati</taxon>
        <taxon>Actinomycetota</taxon>
        <taxon>Actinomycetes</taxon>
        <taxon>Kitasatosporales</taxon>
        <taxon>Streptomycetaceae</taxon>
        <taxon>Kitasatospora</taxon>
    </lineage>
</organism>
<dbReference type="CDD" id="cd10031">
    <property type="entry name" value="UDG-F5_TTUDGB_like"/>
    <property type="match status" value="1"/>
</dbReference>
<evidence type="ECO:0000256" key="1">
    <source>
        <dbReference type="ARBA" id="ARBA00022485"/>
    </source>
</evidence>
<evidence type="ECO:0000256" key="6">
    <source>
        <dbReference type="ARBA" id="ARBA00023014"/>
    </source>
</evidence>
<dbReference type="GO" id="GO:0033958">
    <property type="term" value="F:DNA-deoxyinosine glycosylase activity"/>
    <property type="evidence" value="ECO:0007669"/>
    <property type="project" value="InterPro"/>
</dbReference>
<feature type="compositionally biased region" description="Basic residues" evidence="10">
    <location>
        <begin position="225"/>
        <end position="247"/>
    </location>
</feature>
<reference evidence="12 13" key="1">
    <citation type="submission" date="2014-05" db="EMBL/GenBank/DDBJ databases">
        <title>Draft Genome Sequence of Kitasatospora cheerisanensis KCTC 2395.</title>
        <authorList>
            <person name="Nam D.H."/>
        </authorList>
    </citation>
    <scope>NUCLEOTIDE SEQUENCE [LARGE SCALE GENOMIC DNA]</scope>
    <source>
        <strain evidence="12 13">KCTC 2395</strain>
    </source>
</reference>
<keyword evidence="3" id="KW-0227">DNA damage</keyword>
<keyword evidence="7" id="KW-0234">DNA repair</keyword>
<keyword evidence="1" id="KW-0004">4Fe-4S</keyword>
<dbReference type="HOGENOM" id="CLU_723162_0_0_11"/>
<keyword evidence="13" id="KW-1185">Reference proteome</keyword>
<dbReference type="eggNOG" id="COG1573">
    <property type="taxonomic scope" value="Bacteria"/>
</dbReference>
<feature type="compositionally biased region" description="Pro residues" evidence="10">
    <location>
        <begin position="211"/>
        <end position="222"/>
    </location>
</feature>
<keyword evidence="6" id="KW-0411">Iron-sulfur</keyword>
<comment type="similarity">
    <text evidence="8">Belongs to the uracil-DNA glycosylase (UDG) superfamily. Type 5 (UDGb) family.</text>
</comment>
<proteinExistence type="inferred from homology"/>
<accession>A0A066Z2H6</accession>
<evidence type="ECO:0000256" key="7">
    <source>
        <dbReference type="ARBA" id="ARBA00023204"/>
    </source>
</evidence>
<evidence type="ECO:0000313" key="12">
    <source>
        <dbReference type="EMBL" id="KDN87988.1"/>
    </source>
</evidence>
<evidence type="ECO:0000256" key="5">
    <source>
        <dbReference type="ARBA" id="ARBA00023004"/>
    </source>
</evidence>
<dbReference type="Proteomes" id="UP000027178">
    <property type="component" value="Unassembled WGS sequence"/>
</dbReference>
<dbReference type="InterPro" id="IPR005122">
    <property type="entry name" value="Uracil-DNA_glycosylase-like"/>
</dbReference>
<dbReference type="GO" id="GO:0046872">
    <property type="term" value="F:metal ion binding"/>
    <property type="evidence" value="ECO:0007669"/>
    <property type="project" value="UniProtKB-KW"/>
</dbReference>
<keyword evidence="4" id="KW-0378">Hydrolase</keyword>
<evidence type="ECO:0000259" key="11">
    <source>
        <dbReference type="SMART" id="SM00986"/>
    </source>
</evidence>
<feature type="region of interest" description="Disordered" evidence="10">
    <location>
        <begin position="200"/>
        <end position="277"/>
    </location>
</feature>
<dbReference type="Gene3D" id="3.40.470.10">
    <property type="entry name" value="Uracil-DNA glycosylase-like domain"/>
    <property type="match status" value="1"/>
</dbReference>
<dbReference type="InterPro" id="IPR051536">
    <property type="entry name" value="UDG_Type-4/5"/>
</dbReference>
<protein>
    <recommendedName>
        <fullName evidence="9">Type-5 uracil-DNA glycosylase</fullName>
    </recommendedName>
</protein>
<dbReference type="GO" id="GO:0051539">
    <property type="term" value="F:4 iron, 4 sulfur cluster binding"/>
    <property type="evidence" value="ECO:0007669"/>
    <property type="project" value="UniProtKB-KW"/>
</dbReference>
<evidence type="ECO:0000256" key="10">
    <source>
        <dbReference type="SAM" id="MobiDB-lite"/>
    </source>
</evidence>
<name>A0A066Z2H6_9ACTN</name>
<dbReference type="SMART" id="SM00987">
    <property type="entry name" value="UreE_C"/>
    <property type="match status" value="1"/>
</dbReference>
<dbReference type="InterPro" id="IPR044147">
    <property type="entry name" value="UdgB-like"/>
</dbReference>
<dbReference type="GO" id="GO:0006284">
    <property type="term" value="P:base-excision repair"/>
    <property type="evidence" value="ECO:0007669"/>
    <property type="project" value="InterPro"/>
</dbReference>
<evidence type="ECO:0000256" key="9">
    <source>
        <dbReference type="ARBA" id="ARBA00023887"/>
    </source>
</evidence>
<dbReference type="AlphaFoldDB" id="A0A066Z2H6"/>
<dbReference type="GO" id="GO:0004844">
    <property type="term" value="F:uracil DNA N-glycosylase activity"/>
    <property type="evidence" value="ECO:0007669"/>
    <property type="project" value="InterPro"/>
</dbReference>
<evidence type="ECO:0000256" key="3">
    <source>
        <dbReference type="ARBA" id="ARBA00022763"/>
    </source>
</evidence>
<dbReference type="PANTHER" id="PTHR33693">
    <property type="entry name" value="TYPE-5 URACIL-DNA GLYCOSYLASE"/>
    <property type="match status" value="1"/>
</dbReference>
<evidence type="ECO:0000256" key="4">
    <source>
        <dbReference type="ARBA" id="ARBA00022801"/>
    </source>
</evidence>
<dbReference type="InterPro" id="IPR036895">
    <property type="entry name" value="Uracil-DNA_glycosylase-like_sf"/>
</dbReference>
<feature type="domain" description="Uracil-DNA glycosylase-like" evidence="11">
    <location>
        <begin position="61"/>
        <end position="253"/>
    </location>
</feature>
<evidence type="ECO:0000256" key="8">
    <source>
        <dbReference type="ARBA" id="ARBA00023779"/>
    </source>
</evidence>
<keyword evidence="2" id="KW-0479">Metal-binding</keyword>